<evidence type="ECO:0000256" key="5">
    <source>
        <dbReference type="ARBA" id="ARBA00023136"/>
    </source>
</evidence>
<dbReference type="Proteomes" id="UP000189580">
    <property type="component" value="Chromosome b"/>
</dbReference>
<dbReference type="OrthoDB" id="411251at2759"/>
<feature type="compositionally biased region" description="Polar residues" evidence="7">
    <location>
        <begin position="1"/>
        <end position="22"/>
    </location>
</feature>
<gene>
    <name evidence="9" type="primary">YIP4</name>
    <name evidence="9" type="ORF">AWJ20_3396</name>
</gene>
<dbReference type="GO" id="GO:0000139">
    <property type="term" value="C:Golgi membrane"/>
    <property type="evidence" value="ECO:0007669"/>
    <property type="project" value="UniProtKB-SubCell"/>
</dbReference>
<feature type="compositionally biased region" description="Acidic residues" evidence="7">
    <location>
        <begin position="26"/>
        <end position="46"/>
    </location>
</feature>
<evidence type="ECO:0000313" key="10">
    <source>
        <dbReference type="Proteomes" id="UP000189580"/>
    </source>
</evidence>
<evidence type="ECO:0000256" key="1">
    <source>
        <dbReference type="ARBA" id="ARBA00004141"/>
    </source>
</evidence>
<dbReference type="EMBL" id="CP014503">
    <property type="protein sequence ID" value="ANB15752.1"/>
    <property type="molecule type" value="Genomic_DNA"/>
</dbReference>
<keyword evidence="3 6" id="KW-0812">Transmembrane</keyword>
<feature type="transmembrane region" description="Helical" evidence="6">
    <location>
        <begin position="176"/>
        <end position="197"/>
    </location>
</feature>
<dbReference type="GeneID" id="30035413"/>
<comment type="similarity">
    <text evidence="2 6">Belongs to the YIP1 family.</text>
</comment>
<name>A0A167FVI5_9ASCO</name>
<feature type="transmembrane region" description="Helical" evidence="6">
    <location>
        <begin position="234"/>
        <end position="255"/>
    </location>
</feature>
<evidence type="ECO:0000313" key="9">
    <source>
        <dbReference type="EMBL" id="ANB15752.1"/>
    </source>
</evidence>
<comment type="caution">
    <text evidence="6">Lacks conserved residue(s) required for the propagation of feature annotation.</text>
</comment>
<dbReference type="InterPro" id="IPR006977">
    <property type="entry name" value="Yip1_dom"/>
</dbReference>
<evidence type="ECO:0000256" key="7">
    <source>
        <dbReference type="SAM" id="MobiDB-lite"/>
    </source>
</evidence>
<dbReference type="RefSeq" id="XP_018738229.1">
    <property type="nucleotide sequence ID" value="XM_018880406.1"/>
</dbReference>
<evidence type="ECO:0000256" key="6">
    <source>
        <dbReference type="RuleBase" id="RU361264"/>
    </source>
</evidence>
<dbReference type="GO" id="GO:0006888">
    <property type="term" value="P:endoplasmic reticulum to Golgi vesicle-mediated transport"/>
    <property type="evidence" value="ECO:0007669"/>
    <property type="project" value="InterPro"/>
</dbReference>
<feature type="transmembrane region" description="Helical" evidence="6">
    <location>
        <begin position="204"/>
        <end position="222"/>
    </location>
</feature>
<dbReference type="PANTHER" id="PTHR21236">
    <property type="entry name" value="GOLGI MEMBRANE PROTEIN YIP1"/>
    <property type="match status" value="1"/>
</dbReference>
<feature type="region of interest" description="Disordered" evidence="7">
    <location>
        <begin position="1"/>
        <end position="70"/>
    </location>
</feature>
<feature type="transmembrane region" description="Helical" evidence="6">
    <location>
        <begin position="147"/>
        <end position="170"/>
    </location>
</feature>
<keyword evidence="10" id="KW-1185">Reference proteome</keyword>
<protein>
    <recommendedName>
        <fullName evidence="6">Protein YIP</fullName>
    </recommendedName>
</protein>
<dbReference type="PANTHER" id="PTHR21236:SF1">
    <property type="entry name" value="PROTEIN YIPF6"/>
    <property type="match status" value="1"/>
</dbReference>
<organism evidence="9 10">
    <name type="scientific">Sugiyamaella lignohabitans</name>
    <dbReference type="NCBI Taxonomy" id="796027"/>
    <lineage>
        <taxon>Eukaryota</taxon>
        <taxon>Fungi</taxon>
        <taxon>Dikarya</taxon>
        <taxon>Ascomycota</taxon>
        <taxon>Saccharomycotina</taxon>
        <taxon>Dipodascomycetes</taxon>
        <taxon>Dipodascales</taxon>
        <taxon>Trichomonascaceae</taxon>
        <taxon>Sugiyamaella</taxon>
    </lineage>
</organism>
<dbReference type="AlphaFoldDB" id="A0A167FVI5"/>
<sequence>MSYSNVWNPNQDLEAQNQNTAGTELLFDDDDIPVEDDFIVNDDDEPTTQQTSSQHPRIPEPPQSANAGGERLEQRRFMGGDTLDEPITATLLRDVKAVGTRLRQIVWWYAEERNTTHQEWDLWGPLVFCLLISTSMSMMAPNNQSSLVFSGMFALIWLGQVIVTLNIKLLGGTISFFHALCVSGYSLFPLVIAAVLGSFVGSRLIRLIVDVFLIAWAIYAATNGLKHSGVLSERVFLATFPVGLFYCGLGWLCVIN</sequence>
<dbReference type="Pfam" id="PF04893">
    <property type="entry name" value="Yip1"/>
    <property type="match status" value="1"/>
</dbReference>
<evidence type="ECO:0000259" key="8">
    <source>
        <dbReference type="Pfam" id="PF04893"/>
    </source>
</evidence>
<reference evidence="9 10" key="1">
    <citation type="submission" date="2016-02" db="EMBL/GenBank/DDBJ databases">
        <title>Complete genome sequence and transcriptome regulation of the pentose utilising yeast Sugiyamaella lignohabitans.</title>
        <authorList>
            <person name="Bellasio M."/>
            <person name="Peymann A."/>
            <person name="Valli M."/>
            <person name="Sipitzky M."/>
            <person name="Graf A."/>
            <person name="Sauer M."/>
            <person name="Marx H."/>
            <person name="Mattanovich D."/>
        </authorList>
    </citation>
    <scope>NUCLEOTIDE SEQUENCE [LARGE SCALE GENOMIC DNA]</scope>
    <source>
        <strain evidence="9 10">CBS 10342</strain>
    </source>
</reference>
<dbReference type="GO" id="GO:0005802">
    <property type="term" value="C:trans-Golgi network"/>
    <property type="evidence" value="ECO:0007669"/>
    <property type="project" value="TreeGrafter"/>
</dbReference>
<accession>A0A167FVI5</accession>
<dbReference type="KEGG" id="slb:AWJ20_3396"/>
<evidence type="ECO:0000256" key="4">
    <source>
        <dbReference type="ARBA" id="ARBA00022989"/>
    </source>
</evidence>
<evidence type="ECO:0000256" key="3">
    <source>
        <dbReference type="ARBA" id="ARBA00022692"/>
    </source>
</evidence>
<feature type="domain" description="Yip1" evidence="8">
    <location>
        <begin position="118"/>
        <end position="252"/>
    </location>
</feature>
<keyword evidence="4 6" id="KW-1133">Transmembrane helix</keyword>
<dbReference type="InterPro" id="IPR045231">
    <property type="entry name" value="Yip1/4-like"/>
</dbReference>
<keyword evidence="5 6" id="KW-0472">Membrane</keyword>
<proteinExistence type="inferred from homology"/>
<comment type="subcellular location">
    <subcellularLocation>
        <location evidence="6">Golgi apparatus membrane</location>
        <topology evidence="6">Multi-pass membrane protein</topology>
    </subcellularLocation>
    <subcellularLocation>
        <location evidence="1">Membrane</location>
        <topology evidence="1">Multi-pass membrane protein</topology>
    </subcellularLocation>
</comment>
<evidence type="ECO:0000256" key="2">
    <source>
        <dbReference type="ARBA" id="ARBA00010596"/>
    </source>
</evidence>